<sequence length="107" mass="11528">MRKQDHTRAGELEKKKIGKNSAVTEVPKKNSSARKIPVSKRIAKKERESATAWGQGVTAEDKETCQAALAENLAGNLAAKDPAVSKSLVKVPPNARSESVIKQPIIL</sequence>
<proteinExistence type="predicted"/>
<evidence type="ECO:0000313" key="3">
    <source>
        <dbReference type="Proteomes" id="UP000007801"/>
    </source>
</evidence>
<dbReference type="EMBL" id="CH902620">
    <property type="protein sequence ID" value="KPU73023.1"/>
    <property type="molecule type" value="Genomic_DNA"/>
</dbReference>
<feature type="compositionally biased region" description="Basic and acidic residues" evidence="1">
    <location>
        <begin position="1"/>
        <end position="15"/>
    </location>
</feature>
<reference evidence="2 3" key="1">
    <citation type="journal article" date="2007" name="Nature">
        <title>Evolution of genes and genomes on the Drosophila phylogeny.</title>
        <authorList>
            <consortium name="Drosophila 12 Genomes Consortium"/>
            <person name="Clark A.G."/>
            <person name="Eisen M.B."/>
            <person name="Smith D.R."/>
            <person name="Bergman C.M."/>
            <person name="Oliver B."/>
            <person name="Markow T.A."/>
            <person name="Kaufman T.C."/>
            <person name="Kellis M."/>
            <person name="Gelbart W."/>
            <person name="Iyer V.N."/>
            <person name="Pollard D.A."/>
            <person name="Sackton T.B."/>
            <person name="Larracuente A.M."/>
            <person name="Singh N.D."/>
            <person name="Abad J.P."/>
            <person name="Abt D.N."/>
            <person name="Adryan B."/>
            <person name="Aguade M."/>
            <person name="Akashi H."/>
            <person name="Anderson W.W."/>
            <person name="Aquadro C.F."/>
            <person name="Ardell D.H."/>
            <person name="Arguello R."/>
            <person name="Artieri C.G."/>
            <person name="Barbash D.A."/>
            <person name="Barker D."/>
            <person name="Barsanti P."/>
            <person name="Batterham P."/>
            <person name="Batzoglou S."/>
            <person name="Begun D."/>
            <person name="Bhutkar A."/>
            <person name="Blanco E."/>
            <person name="Bosak S.A."/>
            <person name="Bradley R.K."/>
            <person name="Brand A.D."/>
            <person name="Brent M.R."/>
            <person name="Brooks A.N."/>
            <person name="Brown R.H."/>
            <person name="Butlin R.K."/>
            <person name="Caggese C."/>
            <person name="Calvi B.R."/>
            <person name="Bernardo de Carvalho A."/>
            <person name="Caspi A."/>
            <person name="Castrezana S."/>
            <person name="Celniker S.E."/>
            <person name="Chang J.L."/>
            <person name="Chapple C."/>
            <person name="Chatterji S."/>
            <person name="Chinwalla A."/>
            <person name="Civetta A."/>
            <person name="Clifton S.W."/>
            <person name="Comeron J.M."/>
            <person name="Costello J.C."/>
            <person name="Coyne J.A."/>
            <person name="Daub J."/>
            <person name="David R.G."/>
            <person name="Delcher A.L."/>
            <person name="Delehaunty K."/>
            <person name="Do C.B."/>
            <person name="Ebling H."/>
            <person name="Edwards K."/>
            <person name="Eickbush T."/>
            <person name="Evans J.D."/>
            <person name="Filipski A."/>
            <person name="Findeiss S."/>
            <person name="Freyhult E."/>
            <person name="Fulton L."/>
            <person name="Fulton R."/>
            <person name="Garcia A.C."/>
            <person name="Gardiner A."/>
            <person name="Garfield D.A."/>
            <person name="Garvin B.E."/>
            <person name="Gibson G."/>
            <person name="Gilbert D."/>
            <person name="Gnerre S."/>
            <person name="Godfrey J."/>
            <person name="Good R."/>
            <person name="Gotea V."/>
            <person name="Gravely B."/>
            <person name="Greenberg A.J."/>
            <person name="Griffiths-Jones S."/>
            <person name="Gross S."/>
            <person name="Guigo R."/>
            <person name="Gustafson E.A."/>
            <person name="Haerty W."/>
            <person name="Hahn M.W."/>
            <person name="Halligan D.L."/>
            <person name="Halpern A.L."/>
            <person name="Halter G.M."/>
            <person name="Han M.V."/>
            <person name="Heger A."/>
            <person name="Hillier L."/>
            <person name="Hinrichs A.S."/>
            <person name="Holmes I."/>
            <person name="Hoskins R.A."/>
            <person name="Hubisz M.J."/>
            <person name="Hultmark D."/>
            <person name="Huntley M.A."/>
            <person name="Jaffe D.B."/>
            <person name="Jagadeeshan S."/>
            <person name="Jeck W.R."/>
            <person name="Johnson J."/>
            <person name="Jones C.D."/>
            <person name="Jordan W.C."/>
            <person name="Karpen G.H."/>
            <person name="Kataoka E."/>
            <person name="Keightley P.D."/>
            <person name="Kheradpour P."/>
            <person name="Kirkness E.F."/>
            <person name="Koerich L.B."/>
            <person name="Kristiansen K."/>
            <person name="Kudrna D."/>
            <person name="Kulathinal R.J."/>
            <person name="Kumar S."/>
            <person name="Kwok R."/>
            <person name="Lander E."/>
            <person name="Langley C.H."/>
            <person name="Lapoint R."/>
            <person name="Lazzaro B.P."/>
            <person name="Lee S.J."/>
            <person name="Levesque L."/>
            <person name="Li R."/>
            <person name="Lin C.F."/>
            <person name="Lin M.F."/>
            <person name="Lindblad-Toh K."/>
            <person name="Llopart A."/>
            <person name="Long M."/>
            <person name="Low L."/>
            <person name="Lozovsky E."/>
            <person name="Lu J."/>
            <person name="Luo M."/>
            <person name="Machado C.A."/>
            <person name="Makalowski W."/>
            <person name="Marzo M."/>
            <person name="Matsuda M."/>
            <person name="Matzkin L."/>
            <person name="McAllister B."/>
            <person name="McBride C.S."/>
            <person name="McKernan B."/>
            <person name="McKernan K."/>
            <person name="Mendez-Lago M."/>
            <person name="Minx P."/>
            <person name="Mollenhauer M.U."/>
            <person name="Montooth K."/>
            <person name="Mount S.M."/>
            <person name="Mu X."/>
            <person name="Myers E."/>
            <person name="Negre B."/>
            <person name="Newfeld S."/>
            <person name="Nielsen R."/>
            <person name="Noor M.A."/>
            <person name="O'Grady P."/>
            <person name="Pachter L."/>
            <person name="Papaceit M."/>
            <person name="Parisi M.J."/>
            <person name="Parisi M."/>
            <person name="Parts L."/>
            <person name="Pedersen J.S."/>
            <person name="Pesole G."/>
            <person name="Phillippy A.M."/>
            <person name="Ponting C.P."/>
            <person name="Pop M."/>
            <person name="Porcelli D."/>
            <person name="Powell J.R."/>
            <person name="Prohaska S."/>
            <person name="Pruitt K."/>
            <person name="Puig M."/>
            <person name="Quesneville H."/>
            <person name="Ram K.R."/>
            <person name="Rand D."/>
            <person name="Rasmussen M.D."/>
            <person name="Reed L.K."/>
            <person name="Reenan R."/>
            <person name="Reily A."/>
            <person name="Remington K.A."/>
            <person name="Rieger T.T."/>
            <person name="Ritchie M.G."/>
            <person name="Robin C."/>
            <person name="Rogers Y.H."/>
            <person name="Rohde C."/>
            <person name="Rozas J."/>
            <person name="Rubenfield M.J."/>
            <person name="Ruiz A."/>
            <person name="Russo S."/>
            <person name="Salzberg S.L."/>
            <person name="Sanchez-Gracia A."/>
            <person name="Saranga D.J."/>
            <person name="Sato H."/>
            <person name="Schaeffer S.W."/>
            <person name="Schatz M.C."/>
            <person name="Schlenke T."/>
            <person name="Schwartz R."/>
            <person name="Segarra C."/>
            <person name="Singh R.S."/>
            <person name="Sirot L."/>
            <person name="Sirota M."/>
            <person name="Sisneros N.B."/>
            <person name="Smith C.D."/>
            <person name="Smith T.F."/>
            <person name="Spieth J."/>
            <person name="Stage D.E."/>
            <person name="Stark A."/>
            <person name="Stephan W."/>
            <person name="Strausberg R.L."/>
            <person name="Strempel S."/>
            <person name="Sturgill D."/>
            <person name="Sutton G."/>
            <person name="Sutton G.G."/>
            <person name="Tao W."/>
            <person name="Teichmann S."/>
            <person name="Tobari Y.N."/>
            <person name="Tomimura Y."/>
            <person name="Tsolas J.M."/>
            <person name="Valente V.L."/>
            <person name="Venter E."/>
            <person name="Venter J.C."/>
            <person name="Vicario S."/>
            <person name="Vieira F.G."/>
            <person name="Vilella A.J."/>
            <person name="Villasante A."/>
            <person name="Walenz B."/>
            <person name="Wang J."/>
            <person name="Wasserman M."/>
            <person name="Watts T."/>
            <person name="Wilson D."/>
            <person name="Wilson R.K."/>
            <person name="Wing R.A."/>
            <person name="Wolfner M.F."/>
            <person name="Wong A."/>
            <person name="Wong G.K."/>
            <person name="Wu C.I."/>
            <person name="Wu G."/>
            <person name="Yamamoto D."/>
            <person name="Yang H.P."/>
            <person name="Yang S.P."/>
            <person name="Yorke J.A."/>
            <person name="Yoshida K."/>
            <person name="Zdobnov E."/>
            <person name="Zhang P."/>
            <person name="Zhang Y."/>
            <person name="Zimin A.V."/>
            <person name="Baldwin J."/>
            <person name="Abdouelleil A."/>
            <person name="Abdulkadir J."/>
            <person name="Abebe A."/>
            <person name="Abera B."/>
            <person name="Abreu J."/>
            <person name="Acer S.C."/>
            <person name="Aftuck L."/>
            <person name="Alexander A."/>
            <person name="An P."/>
            <person name="Anderson E."/>
            <person name="Anderson S."/>
            <person name="Arachi H."/>
            <person name="Azer M."/>
            <person name="Bachantsang P."/>
            <person name="Barry A."/>
            <person name="Bayul T."/>
            <person name="Berlin A."/>
            <person name="Bessette D."/>
            <person name="Bloom T."/>
            <person name="Blye J."/>
            <person name="Boguslavskiy L."/>
            <person name="Bonnet C."/>
            <person name="Boukhgalter B."/>
            <person name="Bourzgui I."/>
            <person name="Brown A."/>
            <person name="Cahill P."/>
            <person name="Channer S."/>
            <person name="Cheshatsang Y."/>
            <person name="Chuda L."/>
            <person name="Citroen M."/>
            <person name="Collymore A."/>
            <person name="Cooke P."/>
            <person name="Costello M."/>
            <person name="D'Aco K."/>
            <person name="Daza R."/>
            <person name="De Haan G."/>
            <person name="DeGray S."/>
            <person name="DeMaso C."/>
            <person name="Dhargay N."/>
            <person name="Dooley K."/>
            <person name="Dooley E."/>
            <person name="Doricent M."/>
            <person name="Dorje P."/>
            <person name="Dorjee K."/>
            <person name="Dupes A."/>
            <person name="Elong R."/>
            <person name="Falk J."/>
            <person name="Farina A."/>
            <person name="Faro S."/>
            <person name="Ferguson D."/>
            <person name="Fisher S."/>
            <person name="Foley C.D."/>
            <person name="Franke A."/>
            <person name="Friedrich D."/>
            <person name="Gadbois L."/>
            <person name="Gearin G."/>
            <person name="Gearin C.R."/>
            <person name="Giannoukos G."/>
            <person name="Goode T."/>
            <person name="Graham J."/>
            <person name="Grandbois E."/>
            <person name="Grewal S."/>
            <person name="Gyaltsen K."/>
            <person name="Hafez N."/>
            <person name="Hagos B."/>
            <person name="Hall J."/>
            <person name="Henson C."/>
            <person name="Hollinger A."/>
            <person name="Honan T."/>
            <person name="Huard M.D."/>
            <person name="Hughes L."/>
            <person name="Hurhula B."/>
            <person name="Husby M.E."/>
            <person name="Kamat A."/>
            <person name="Kanga B."/>
            <person name="Kashin S."/>
            <person name="Khazanovich D."/>
            <person name="Kisner P."/>
            <person name="Lance K."/>
            <person name="Lara M."/>
            <person name="Lee W."/>
            <person name="Lennon N."/>
            <person name="Letendre F."/>
            <person name="LeVine R."/>
            <person name="Lipovsky A."/>
            <person name="Liu X."/>
            <person name="Liu J."/>
            <person name="Liu S."/>
            <person name="Lokyitsang T."/>
            <person name="Lokyitsang Y."/>
            <person name="Lubonja R."/>
            <person name="Lui A."/>
            <person name="MacDonald P."/>
            <person name="Magnisalis V."/>
            <person name="Maru K."/>
            <person name="Matthews C."/>
            <person name="McCusker W."/>
            <person name="McDonough S."/>
            <person name="Mehta T."/>
            <person name="Meldrim J."/>
            <person name="Meneus L."/>
            <person name="Mihai O."/>
            <person name="Mihalev A."/>
            <person name="Mihova T."/>
            <person name="Mittelman R."/>
            <person name="Mlenga V."/>
            <person name="Montmayeur A."/>
            <person name="Mulrain L."/>
            <person name="Navidi A."/>
            <person name="Naylor J."/>
            <person name="Negash T."/>
            <person name="Nguyen T."/>
            <person name="Nguyen N."/>
            <person name="Nicol R."/>
            <person name="Norbu C."/>
            <person name="Norbu N."/>
            <person name="Novod N."/>
            <person name="O'Neill B."/>
            <person name="Osman S."/>
            <person name="Markiewicz E."/>
            <person name="Oyono O.L."/>
            <person name="Patti C."/>
            <person name="Phunkhang P."/>
            <person name="Pierre F."/>
            <person name="Priest M."/>
            <person name="Raghuraman S."/>
            <person name="Rege F."/>
            <person name="Reyes R."/>
            <person name="Rise C."/>
            <person name="Rogov P."/>
            <person name="Ross K."/>
            <person name="Ryan E."/>
            <person name="Settipalli S."/>
            <person name="Shea T."/>
            <person name="Sherpa N."/>
            <person name="Shi L."/>
            <person name="Shih D."/>
            <person name="Sparrow T."/>
            <person name="Spaulding J."/>
            <person name="Stalker J."/>
            <person name="Stange-Thomann N."/>
            <person name="Stavropoulos S."/>
            <person name="Stone C."/>
            <person name="Strader C."/>
            <person name="Tesfaye S."/>
            <person name="Thomson T."/>
            <person name="Thoulutsang Y."/>
            <person name="Thoulutsang D."/>
            <person name="Topham K."/>
            <person name="Topping I."/>
            <person name="Tsamla T."/>
            <person name="Vassiliev H."/>
            <person name="Vo A."/>
            <person name="Wangchuk T."/>
            <person name="Wangdi T."/>
            <person name="Weiand M."/>
            <person name="Wilkinson J."/>
            <person name="Wilson A."/>
            <person name="Yadav S."/>
            <person name="Young G."/>
            <person name="Yu Q."/>
            <person name="Zembek L."/>
            <person name="Zhong D."/>
            <person name="Zimmer A."/>
            <person name="Zwirko Z."/>
            <person name="Jaffe D.B."/>
            <person name="Alvarez P."/>
            <person name="Brockman W."/>
            <person name="Butler J."/>
            <person name="Chin C."/>
            <person name="Gnerre S."/>
            <person name="Grabherr M."/>
            <person name="Kleber M."/>
            <person name="Mauceli E."/>
            <person name="MacCallum I."/>
        </authorList>
    </citation>
    <scope>NUCLEOTIDE SEQUENCE [LARGE SCALE GENOMIC DNA]</scope>
    <source>
        <strain evidence="3">Tucson 14024-0371.13</strain>
    </source>
</reference>
<keyword evidence="3" id="KW-1185">Reference proteome</keyword>
<gene>
    <name evidence="2" type="primary">Dana\GF27248</name>
    <name evidence="2" type="ORF">GF27248</name>
</gene>
<dbReference type="Proteomes" id="UP000007801">
    <property type="component" value="Unassembled WGS sequence"/>
</dbReference>
<protein>
    <submittedName>
        <fullName evidence="2">Uncharacterized protein</fullName>
    </submittedName>
</protein>
<accession>A0A0P8ZED2</accession>
<evidence type="ECO:0000313" key="2">
    <source>
        <dbReference type="EMBL" id="KPU73023.1"/>
    </source>
</evidence>
<evidence type="ECO:0000256" key="1">
    <source>
        <dbReference type="SAM" id="MobiDB-lite"/>
    </source>
</evidence>
<organism evidence="2 3">
    <name type="scientific">Drosophila ananassae</name>
    <name type="common">Fruit fly</name>
    <dbReference type="NCBI Taxonomy" id="7217"/>
    <lineage>
        <taxon>Eukaryota</taxon>
        <taxon>Metazoa</taxon>
        <taxon>Ecdysozoa</taxon>
        <taxon>Arthropoda</taxon>
        <taxon>Hexapoda</taxon>
        <taxon>Insecta</taxon>
        <taxon>Pterygota</taxon>
        <taxon>Neoptera</taxon>
        <taxon>Endopterygota</taxon>
        <taxon>Diptera</taxon>
        <taxon>Brachycera</taxon>
        <taxon>Muscomorpha</taxon>
        <taxon>Ephydroidea</taxon>
        <taxon>Drosophilidae</taxon>
        <taxon>Drosophila</taxon>
        <taxon>Sophophora</taxon>
    </lineage>
</organism>
<feature type="region of interest" description="Disordered" evidence="1">
    <location>
        <begin position="1"/>
        <end position="58"/>
    </location>
</feature>
<dbReference type="AlphaFoldDB" id="A0A0P8ZED2"/>
<name>A0A0P8ZED2_DROAN</name>
<dbReference type="InParanoid" id="A0A0P8ZED2"/>